<reference evidence="1 2" key="1">
    <citation type="submission" date="2019-11" db="EMBL/GenBank/DDBJ databases">
        <title>Comparison of genomes from free-living endosymbiotic cyanobacteria isolated from Azolla.</title>
        <authorList>
            <person name="Thiel T."/>
            <person name="Pratte B."/>
        </authorList>
    </citation>
    <scope>NUCLEOTIDE SEQUENCE [LARGE SCALE GENOMIC DNA]</scope>
    <source>
        <strain evidence="1 2">N2B</strain>
    </source>
</reference>
<dbReference type="GeneID" id="58725084"/>
<dbReference type="Proteomes" id="UP000570851">
    <property type="component" value="Unassembled WGS sequence"/>
</dbReference>
<gene>
    <name evidence="1" type="ORF">GNE12_19725</name>
</gene>
<evidence type="ECO:0000313" key="1">
    <source>
        <dbReference type="EMBL" id="MBC1304145.1"/>
    </source>
</evidence>
<evidence type="ECO:0000313" key="2">
    <source>
        <dbReference type="Proteomes" id="UP000570851"/>
    </source>
</evidence>
<proteinExistence type="predicted"/>
<organism evidence="1 2">
    <name type="scientific">Trichormus variabilis N2B</name>
    <dbReference type="NCBI Taxonomy" id="2681315"/>
    <lineage>
        <taxon>Bacteria</taxon>
        <taxon>Bacillati</taxon>
        <taxon>Cyanobacteriota</taxon>
        <taxon>Cyanophyceae</taxon>
        <taxon>Nostocales</taxon>
        <taxon>Nostocaceae</taxon>
        <taxon>Trichormus</taxon>
    </lineage>
</organism>
<accession>A0ABR6SCN4</accession>
<comment type="caution">
    <text evidence="1">The sequence shown here is derived from an EMBL/GenBank/DDBJ whole genome shotgun (WGS) entry which is preliminary data.</text>
</comment>
<protein>
    <submittedName>
        <fullName evidence="1">Uncharacterized protein</fullName>
    </submittedName>
</protein>
<keyword evidence="2" id="KW-1185">Reference proteome</keyword>
<sequence>MKKDSPLFTEISLEEAAVVSGGYIPVTFDLNIYYYILGAAYVYGVSGVTNEEVQFAWESAFVVDYRYALFRRTRRVDSSSYS</sequence>
<dbReference type="EMBL" id="JACKZP010000091">
    <property type="protein sequence ID" value="MBC1304145.1"/>
    <property type="molecule type" value="Genomic_DNA"/>
</dbReference>
<dbReference type="RefSeq" id="WP_011319180.1">
    <property type="nucleotide sequence ID" value="NZ_JACKZP010000091.1"/>
</dbReference>
<name>A0ABR6SCN4_ANAVA</name>